<dbReference type="Gene3D" id="3.30.160.250">
    <property type="match status" value="1"/>
</dbReference>
<dbReference type="PATRIC" id="fig|797516.3.peg.208"/>
<comment type="caution">
    <text evidence="2">The sequence shown here is derived from an EMBL/GenBank/DDBJ whole genome shotgun (WGS) entry which is preliminary data.</text>
</comment>
<feature type="domain" description="HicB-like antitoxin of toxin-antitoxin system" evidence="1">
    <location>
        <begin position="42"/>
        <end position="125"/>
    </location>
</feature>
<name>H1LCC7_9LACO</name>
<reference evidence="2 3" key="1">
    <citation type="submission" date="2011-09" db="EMBL/GenBank/DDBJ databases">
        <authorList>
            <person name="Weinstock G."/>
            <person name="Sodergren E."/>
            <person name="Clifton S."/>
            <person name="Fulton L."/>
            <person name="Fulton B."/>
            <person name="Courtney L."/>
            <person name="Fronick C."/>
            <person name="Harrison M."/>
            <person name="Strong C."/>
            <person name="Farmer C."/>
            <person name="Delahaunty K."/>
            <person name="Markovic C."/>
            <person name="Hall O."/>
            <person name="Minx P."/>
            <person name="Tomlinson C."/>
            <person name="Mitreva M."/>
            <person name="Hou S."/>
            <person name="Chen J."/>
            <person name="Wollam A."/>
            <person name="Pepin K.H."/>
            <person name="Johnson M."/>
            <person name="Bhonagiri V."/>
            <person name="Zhang X."/>
            <person name="Suruliraj S."/>
            <person name="Warren W."/>
            <person name="Chinwalla A."/>
            <person name="Mardis E.R."/>
            <person name="Wilson R.K."/>
        </authorList>
    </citation>
    <scope>NUCLEOTIDE SEQUENCE [LARGE SCALE GENOMIC DNA]</scope>
    <source>
        <strain evidence="2 3">F0435</strain>
    </source>
</reference>
<gene>
    <name evidence="2" type="ORF">HMPREF9104_00240</name>
</gene>
<organism evidence="2 3">
    <name type="scientific">Lentilactobacillus kisonensis F0435</name>
    <dbReference type="NCBI Taxonomy" id="797516"/>
    <lineage>
        <taxon>Bacteria</taxon>
        <taxon>Bacillati</taxon>
        <taxon>Bacillota</taxon>
        <taxon>Bacilli</taxon>
        <taxon>Lactobacillales</taxon>
        <taxon>Lactobacillaceae</taxon>
        <taxon>Lentilactobacillus</taxon>
    </lineage>
</organism>
<proteinExistence type="predicted"/>
<dbReference type="STRING" id="797516.HMPREF9104_00240"/>
<dbReference type="Proteomes" id="UP000005025">
    <property type="component" value="Unassembled WGS sequence"/>
</dbReference>
<sequence>MRIAVTRLLQTEGRQGGHMNPSRRNCCGTLSLEMKNPDYVIYPAIFDDTNNDGYYTVTFPDIPDTVSQGQTLTDAMEAAPDAIAVALPDYAIYPKPSDVKKIQAQNPNAVVSLVGVNMKEKLKQMRKRTVHQNGDSQG</sequence>
<evidence type="ECO:0000259" key="1">
    <source>
        <dbReference type="Pfam" id="PF15919"/>
    </source>
</evidence>
<dbReference type="SUPFAM" id="SSF143100">
    <property type="entry name" value="TTHA1013/TTHA0281-like"/>
    <property type="match status" value="1"/>
</dbReference>
<dbReference type="AlphaFoldDB" id="H1LCC7"/>
<dbReference type="InterPro" id="IPR031807">
    <property type="entry name" value="HicB-like"/>
</dbReference>
<dbReference type="InterPro" id="IPR035069">
    <property type="entry name" value="TTHA1013/TTHA0281-like"/>
</dbReference>
<accession>H1LCC7</accession>
<dbReference type="EMBL" id="AGRJ01000028">
    <property type="protein sequence ID" value="EHO54072.1"/>
    <property type="molecule type" value="Genomic_DNA"/>
</dbReference>
<protein>
    <submittedName>
        <fullName evidence="2">Toxin-antitoxin system, antitoxin component, HicB domain protein</fullName>
    </submittedName>
</protein>
<evidence type="ECO:0000313" key="3">
    <source>
        <dbReference type="Proteomes" id="UP000005025"/>
    </source>
</evidence>
<dbReference type="HOGENOM" id="CLU_1852663_0_0_9"/>
<evidence type="ECO:0000313" key="2">
    <source>
        <dbReference type="EMBL" id="EHO54072.1"/>
    </source>
</evidence>
<dbReference type="Pfam" id="PF15919">
    <property type="entry name" value="HicB_lk_antitox"/>
    <property type="match status" value="1"/>
</dbReference>